<dbReference type="VEuPathDB" id="FungiDB:MELLADRAFT_60095"/>
<reference evidence="2" key="1">
    <citation type="journal article" date="2011" name="Proc. Natl. Acad. Sci. U.S.A.">
        <title>Obligate biotrophy features unraveled by the genomic analysis of rust fungi.</title>
        <authorList>
            <person name="Duplessis S."/>
            <person name="Cuomo C.A."/>
            <person name="Lin Y.-C."/>
            <person name="Aerts A."/>
            <person name="Tisserant E."/>
            <person name="Veneault-Fourrey C."/>
            <person name="Joly D.L."/>
            <person name="Hacquard S."/>
            <person name="Amselem J."/>
            <person name="Cantarel B.L."/>
            <person name="Chiu R."/>
            <person name="Coutinho P.M."/>
            <person name="Feau N."/>
            <person name="Field M."/>
            <person name="Frey P."/>
            <person name="Gelhaye E."/>
            <person name="Goldberg J."/>
            <person name="Grabherr M.G."/>
            <person name="Kodira C.D."/>
            <person name="Kohler A."/>
            <person name="Kuees U."/>
            <person name="Lindquist E.A."/>
            <person name="Lucas S.M."/>
            <person name="Mago R."/>
            <person name="Mauceli E."/>
            <person name="Morin E."/>
            <person name="Murat C."/>
            <person name="Pangilinan J.L."/>
            <person name="Park R."/>
            <person name="Pearson M."/>
            <person name="Quesneville H."/>
            <person name="Rouhier N."/>
            <person name="Sakthikumar S."/>
            <person name="Salamov A.A."/>
            <person name="Schmutz J."/>
            <person name="Selles B."/>
            <person name="Shapiro H."/>
            <person name="Tanguay P."/>
            <person name="Tuskan G.A."/>
            <person name="Henrissat B."/>
            <person name="Van de Peer Y."/>
            <person name="Rouze P."/>
            <person name="Ellis J.G."/>
            <person name="Dodds P.N."/>
            <person name="Schein J.E."/>
            <person name="Zhong S."/>
            <person name="Hamelin R.C."/>
            <person name="Grigoriev I.V."/>
            <person name="Szabo L.J."/>
            <person name="Martin F."/>
        </authorList>
    </citation>
    <scope>NUCLEOTIDE SEQUENCE [LARGE SCALE GENOMIC DNA]</scope>
    <source>
        <strain evidence="2">98AG31 / pathotype 3-4-7</strain>
    </source>
</reference>
<evidence type="ECO:0000313" key="2">
    <source>
        <dbReference type="Proteomes" id="UP000001072"/>
    </source>
</evidence>
<dbReference type="EMBL" id="GL883093">
    <property type="protein sequence ID" value="EGG11066.1"/>
    <property type="molecule type" value="Genomic_DNA"/>
</dbReference>
<dbReference type="KEGG" id="mlr:MELLADRAFT_60095"/>
<gene>
    <name evidence="1" type="ORF">MELLADRAFT_60095</name>
</gene>
<dbReference type="GeneID" id="18929488"/>
<name>F4R8Q6_MELLP</name>
<dbReference type="HOGENOM" id="CLU_1366512_0_0_1"/>
<evidence type="ECO:0000313" key="1">
    <source>
        <dbReference type="EMBL" id="EGG11066.1"/>
    </source>
</evidence>
<accession>F4R8Q6</accession>
<keyword evidence="2" id="KW-1185">Reference proteome</keyword>
<dbReference type="InParanoid" id="F4R8Q6"/>
<sequence length="197" mass="22275">MDVFRYPRLPFTWTGTFTLGEKVFNRDTAYRNRLMVTMTRPNMDTLVDLVVVNEDPFSTLEAAGSYCFRGSVIVRGLTNATEVWLVEHHNATYETKSRNMGGRNEIQVAGVGLIAEHRDEKDSGGLGWDILKVKHREWDNELLGLTEFHVEYWYKKSELLMVSQFVIGDKVTLRGSVFGGGSKGVPWQVKLSGIVLG</sequence>
<organism evidence="2">
    <name type="scientific">Melampsora larici-populina (strain 98AG31 / pathotype 3-4-7)</name>
    <name type="common">Poplar leaf rust fungus</name>
    <dbReference type="NCBI Taxonomy" id="747676"/>
    <lineage>
        <taxon>Eukaryota</taxon>
        <taxon>Fungi</taxon>
        <taxon>Dikarya</taxon>
        <taxon>Basidiomycota</taxon>
        <taxon>Pucciniomycotina</taxon>
        <taxon>Pucciniomycetes</taxon>
        <taxon>Pucciniales</taxon>
        <taxon>Melampsoraceae</taxon>
        <taxon>Melampsora</taxon>
    </lineage>
</organism>
<protein>
    <submittedName>
        <fullName evidence="1">Uncharacterized protein</fullName>
    </submittedName>
</protein>
<dbReference type="Proteomes" id="UP000001072">
    <property type="component" value="Unassembled WGS sequence"/>
</dbReference>
<proteinExistence type="predicted"/>
<dbReference type="AlphaFoldDB" id="F4R8Q6"/>
<dbReference type="RefSeq" id="XP_007405668.1">
    <property type="nucleotide sequence ID" value="XM_007405606.1"/>
</dbReference>